<accession>A0A2Z6NUR0</accession>
<dbReference type="EMBL" id="DF973536">
    <property type="protein sequence ID" value="GAU33767.1"/>
    <property type="molecule type" value="Genomic_DNA"/>
</dbReference>
<keyword evidence="2" id="KW-1185">Reference proteome</keyword>
<evidence type="ECO:0000313" key="2">
    <source>
        <dbReference type="Proteomes" id="UP000242715"/>
    </source>
</evidence>
<proteinExistence type="predicted"/>
<sequence>MANSLAYGFYPPNSMTEARPITRPGQFDDAPWNQSMASFFFQQELDTQVTEDLKEDLKLMQESDADPEQIRIVHDMVQYMLAQLENVAAKIKLEKKNIAEAQKHTTKVSKQQVKKPGLTLVSDQQMNIERGKQTTEVPKQQKNKLRQIAKSGKQTTEVPKQQEKKLRLIINI</sequence>
<organism evidence="1 2">
    <name type="scientific">Trifolium subterraneum</name>
    <name type="common">Subterranean clover</name>
    <dbReference type="NCBI Taxonomy" id="3900"/>
    <lineage>
        <taxon>Eukaryota</taxon>
        <taxon>Viridiplantae</taxon>
        <taxon>Streptophyta</taxon>
        <taxon>Embryophyta</taxon>
        <taxon>Tracheophyta</taxon>
        <taxon>Spermatophyta</taxon>
        <taxon>Magnoliopsida</taxon>
        <taxon>eudicotyledons</taxon>
        <taxon>Gunneridae</taxon>
        <taxon>Pentapetalae</taxon>
        <taxon>rosids</taxon>
        <taxon>fabids</taxon>
        <taxon>Fabales</taxon>
        <taxon>Fabaceae</taxon>
        <taxon>Papilionoideae</taxon>
        <taxon>50 kb inversion clade</taxon>
        <taxon>NPAAA clade</taxon>
        <taxon>Hologalegina</taxon>
        <taxon>IRL clade</taxon>
        <taxon>Trifolieae</taxon>
        <taxon>Trifolium</taxon>
    </lineage>
</organism>
<name>A0A2Z6NUR0_TRISU</name>
<evidence type="ECO:0000313" key="1">
    <source>
        <dbReference type="EMBL" id="GAU33767.1"/>
    </source>
</evidence>
<protein>
    <submittedName>
        <fullName evidence="1">Uncharacterized protein</fullName>
    </submittedName>
</protein>
<reference evidence="2" key="1">
    <citation type="journal article" date="2017" name="Front. Plant Sci.">
        <title>Climate Clever Clovers: New Paradigm to Reduce the Environmental Footprint of Ruminants by Breeding Low Methanogenic Forages Utilizing Haplotype Variation.</title>
        <authorList>
            <person name="Kaur P."/>
            <person name="Appels R."/>
            <person name="Bayer P.E."/>
            <person name="Keeble-Gagnere G."/>
            <person name="Wang J."/>
            <person name="Hirakawa H."/>
            <person name="Shirasawa K."/>
            <person name="Vercoe P."/>
            <person name="Stefanova K."/>
            <person name="Durmic Z."/>
            <person name="Nichols P."/>
            <person name="Revell C."/>
            <person name="Isobe S.N."/>
            <person name="Edwards D."/>
            <person name="Erskine W."/>
        </authorList>
    </citation>
    <scope>NUCLEOTIDE SEQUENCE [LARGE SCALE GENOMIC DNA]</scope>
    <source>
        <strain evidence="2">cv. Daliak</strain>
    </source>
</reference>
<gene>
    <name evidence="1" type="ORF">TSUD_393290</name>
</gene>
<dbReference type="AlphaFoldDB" id="A0A2Z6NUR0"/>
<dbReference type="OrthoDB" id="10497043at2759"/>
<dbReference type="Proteomes" id="UP000242715">
    <property type="component" value="Unassembled WGS sequence"/>
</dbReference>